<accession>A0A917TU88</accession>
<dbReference type="Proteomes" id="UP000618460">
    <property type="component" value="Unassembled WGS sequence"/>
</dbReference>
<dbReference type="AlphaFoldDB" id="A0A917TU88"/>
<keyword evidence="2" id="KW-1185">Reference proteome</keyword>
<sequence length="45" mass="5230">MKKNLQSQQEINDITVLNEEEEGMNETIQLLNDTYMQGTIDQIES</sequence>
<protein>
    <submittedName>
        <fullName evidence="1">Uncharacterized protein</fullName>
    </submittedName>
</protein>
<reference evidence="1" key="2">
    <citation type="submission" date="2020-09" db="EMBL/GenBank/DDBJ databases">
        <authorList>
            <person name="Sun Q."/>
            <person name="Zhou Y."/>
        </authorList>
    </citation>
    <scope>NUCLEOTIDE SEQUENCE</scope>
    <source>
        <strain evidence="1">CGMCC 1.6333</strain>
    </source>
</reference>
<name>A0A917TU88_9BACI</name>
<evidence type="ECO:0000313" key="2">
    <source>
        <dbReference type="Proteomes" id="UP000618460"/>
    </source>
</evidence>
<gene>
    <name evidence="1" type="ORF">GCM10011351_24920</name>
</gene>
<comment type="caution">
    <text evidence="1">The sequence shown here is derived from an EMBL/GenBank/DDBJ whole genome shotgun (WGS) entry which is preliminary data.</text>
</comment>
<evidence type="ECO:0000313" key="1">
    <source>
        <dbReference type="EMBL" id="GGM37746.1"/>
    </source>
</evidence>
<reference evidence="1" key="1">
    <citation type="journal article" date="2014" name="Int. J. Syst. Evol. Microbiol.">
        <title>Complete genome sequence of Corynebacterium casei LMG S-19264T (=DSM 44701T), isolated from a smear-ripened cheese.</title>
        <authorList>
            <consortium name="US DOE Joint Genome Institute (JGI-PGF)"/>
            <person name="Walter F."/>
            <person name="Albersmeier A."/>
            <person name="Kalinowski J."/>
            <person name="Ruckert C."/>
        </authorList>
    </citation>
    <scope>NUCLEOTIDE SEQUENCE</scope>
    <source>
        <strain evidence="1">CGMCC 1.6333</strain>
    </source>
</reference>
<dbReference type="RefSeq" id="WP_162879198.1">
    <property type="nucleotide sequence ID" value="NZ_BMLG01000016.1"/>
</dbReference>
<proteinExistence type="predicted"/>
<dbReference type="EMBL" id="BMLG01000016">
    <property type="protein sequence ID" value="GGM37746.1"/>
    <property type="molecule type" value="Genomic_DNA"/>
</dbReference>
<organism evidence="1 2">
    <name type="scientific">Paraliobacillus quinghaiensis</name>
    <dbReference type="NCBI Taxonomy" id="470815"/>
    <lineage>
        <taxon>Bacteria</taxon>
        <taxon>Bacillati</taxon>
        <taxon>Bacillota</taxon>
        <taxon>Bacilli</taxon>
        <taxon>Bacillales</taxon>
        <taxon>Bacillaceae</taxon>
        <taxon>Paraliobacillus</taxon>
    </lineage>
</organism>